<dbReference type="Gene3D" id="3.40.50.2000">
    <property type="entry name" value="Glycogen Phosphorylase B"/>
    <property type="match status" value="1"/>
</dbReference>
<dbReference type="GO" id="GO:0016758">
    <property type="term" value="F:hexosyltransferase activity"/>
    <property type="evidence" value="ECO:0007669"/>
    <property type="project" value="InterPro"/>
</dbReference>
<dbReference type="EMBL" id="CP044427">
    <property type="protein sequence ID" value="QFG70363.1"/>
    <property type="molecule type" value="Genomic_DNA"/>
</dbReference>
<evidence type="ECO:0000313" key="4">
    <source>
        <dbReference type="Proteomes" id="UP000326546"/>
    </source>
</evidence>
<dbReference type="PANTHER" id="PTHR21015:SF28">
    <property type="entry name" value="SLL1722 PROTEIN"/>
    <property type="match status" value="1"/>
</dbReference>
<keyword evidence="4" id="KW-1185">Reference proteome</keyword>
<proteinExistence type="predicted"/>
<dbReference type="InterPro" id="IPR007235">
    <property type="entry name" value="Glyco_trans_28_C"/>
</dbReference>
<feature type="compositionally biased region" description="Low complexity" evidence="1">
    <location>
        <begin position="378"/>
        <end position="399"/>
    </location>
</feature>
<dbReference type="AlphaFoldDB" id="A0A5J6VAN4"/>
<dbReference type="KEGG" id="serw:FY030_14230"/>
<organism evidence="3 4">
    <name type="scientific">Ornithinimicrobium pratense</name>
    <dbReference type="NCBI Taxonomy" id="2593973"/>
    <lineage>
        <taxon>Bacteria</taxon>
        <taxon>Bacillati</taxon>
        <taxon>Actinomycetota</taxon>
        <taxon>Actinomycetes</taxon>
        <taxon>Micrococcales</taxon>
        <taxon>Ornithinimicrobiaceae</taxon>
        <taxon>Ornithinimicrobium</taxon>
    </lineage>
</organism>
<accession>A0A5J6VAN4</accession>
<dbReference type="PANTHER" id="PTHR21015">
    <property type="entry name" value="UDP-N-ACETYLGLUCOSAMINE--N-ACETYLMURAMYL-(PENTAPEPTIDE) PYROPHOSPHORYL-UNDECAPRENOL N-ACETYLGLUCOSAMINE TRANSFERASE 1"/>
    <property type="match status" value="1"/>
</dbReference>
<gene>
    <name evidence="3" type="ORF">FY030_14230</name>
</gene>
<feature type="domain" description="Glycosyl transferase family 28 C-terminal" evidence="2">
    <location>
        <begin position="220"/>
        <end position="343"/>
    </location>
</feature>
<dbReference type="Pfam" id="PF04101">
    <property type="entry name" value="Glyco_tran_28_C"/>
    <property type="match status" value="1"/>
</dbReference>
<evidence type="ECO:0000313" key="3">
    <source>
        <dbReference type="EMBL" id="QFG70363.1"/>
    </source>
</evidence>
<dbReference type="OrthoDB" id="9802126at2"/>
<sequence length="415" mass="44649">MVFYSHDSQGLGHFRRNRALAHALNQRLPVLTGRQVTGLLINGVPEAGADSLPQGFDVVTLPAIGKDAGGYGPKRLDVAMQTVTSVRRDIVRATLTTFRPDLFIVDRHALGVNGELETGLRALRAAHPGARIVLGLRDVLDSPQVVVAEWARVQPGLVRELYDEIWVYGDPRVHDLRRTEEIPVQLHGLVRYQGFLAHGRAELPSGLDPEIPYLITTAGGGSDGFRLCVAAARATVPAGHRHVIITGPQMSDADHRAIELQAGPSTMVVRSIPDAAGPIRRAAASISMAGYNTVTETLATDVPALLVPRETPRREQLIRVESLAARGAVDLLREGDLTPEALTHWWAGAVRRRTQRGHLHLGGLREVARSAARLVRTAQQARRAEATAPATPAATAPAAVKPTDASPTQELPVAI</sequence>
<feature type="region of interest" description="Disordered" evidence="1">
    <location>
        <begin position="378"/>
        <end position="415"/>
    </location>
</feature>
<reference evidence="3 4" key="1">
    <citation type="submission" date="2019-09" db="EMBL/GenBank/DDBJ databases">
        <title>Serinicoccus pratensis sp. nov., isolated from meadow soil.</title>
        <authorList>
            <person name="Zhang W."/>
        </authorList>
    </citation>
    <scope>NUCLEOTIDE SEQUENCE [LARGE SCALE GENOMIC DNA]</scope>
    <source>
        <strain evidence="3 4">W204</strain>
    </source>
</reference>
<name>A0A5J6VAN4_9MICO</name>
<keyword evidence="3" id="KW-0808">Transferase</keyword>
<dbReference type="Proteomes" id="UP000326546">
    <property type="component" value="Chromosome"/>
</dbReference>
<protein>
    <submittedName>
        <fullName evidence="3">Glycosyl transferase family 28</fullName>
    </submittedName>
</protein>
<evidence type="ECO:0000256" key="1">
    <source>
        <dbReference type="SAM" id="MobiDB-lite"/>
    </source>
</evidence>
<evidence type="ECO:0000259" key="2">
    <source>
        <dbReference type="Pfam" id="PF04101"/>
    </source>
</evidence>
<dbReference type="SUPFAM" id="SSF53756">
    <property type="entry name" value="UDP-Glycosyltransferase/glycogen phosphorylase"/>
    <property type="match status" value="1"/>
</dbReference>